<accession>A0ABY1SKR7</accession>
<dbReference type="RefSeq" id="WP_089261665.1">
    <property type="nucleotide sequence ID" value="NZ_FZNV01000005.1"/>
</dbReference>
<reference evidence="2 3" key="1">
    <citation type="submission" date="2017-06" db="EMBL/GenBank/DDBJ databases">
        <authorList>
            <person name="Varghese N."/>
            <person name="Submissions S."/>
        </authorList>
    </citation>
    <scope>NUCLEOTIDE SEQUENCE [LARGE SCALE GENOMIC DNA]</scope>
    <source>
        <strain evidence="2 3">DSM 19840</strain>
    </source>
</reference>
<feature type="signal peptide" evidence="1">
    <location>
        <begin position="1"/>
        <end position="28"/>
    </location>
</feature>
<gene>
    <name evidence="2" type="ORF">SAMN04488009_3077</name>
</gene>
<sequence>MNLRKSPLMIFIIIFICALNFTSCSKDADLLSEYVIQDEQNDTSLSILIDDNFTASLNSTVILDVLANDNIANIENIKITSISDTKFGVIEILGDNTLKFEVPEVLPVEVVEETEEVNNESSEETTTNVAVETIVYTTETTNADNVVEIDSATAEVTIIEEKTNQFQFKYSVSDLESFVYQALYSNELPASLNDVNNITYSGEYERLIALVEHGDQCDIYNLDAMQGMIASFEASGNKKFLDDLLILINNLFNKASPSNTLPSGQTGNFGDQFLSWYTDQNTDLTGTSPGSGQYQLCESRSFMHIARLLWVLKHSPNLRSESVLVNGKTYQEHYEHILNFVEQNFWKKWLTRNSLTYQHSGVDSSAGWAYIAWHLWSCTNKEQYKLIYDKFNSNIGIQGTTGGMREHLDTNIKNNEAYQWNTSFNDNSYQGRQITDHGHAARVVKFMVEDYTIGNSFYNKTDMVKLSNTINVFWPKSLEEKNEIYYWMDGEYQSGFNKTRNFMPEGWFCLGRFDPVLQNRFEQMNHTYFISNRTLSVYWGELAYNRAYLEGTIKYPENFYSLKNITE</sequence>
<keyword evidence="3" id="KW-1185">Reference proteome</keyword>
<dbReference type="EMBL" id="FZNV01000005">
    <property type="protein sequence ID" value="SNR66922.1"/>
    <property type="molecule type" value="Genomic_DNA"/>
</dbReference>
<proteinExistence type="predicted"/>
<dbReference type="Proteomes" id="UP000198337">
    <property type="component" value="Unassembled WGS sequence"/>
</dbReference>
<name>A0ABY1SKR7_9FLAO</name>
<evidence type="ECO:0000313" key="3">
    <source>
        <dbReference type="Proteomes" id="UP000198337"/>
    </source>
</evidence>
<keyword evidence="1" id="KW-0732">Signal</keyword>
<evidence type="ECO:0000313" key="2">
    <source>
        <dbReference type="EMBL" id="SNR66922.1"/>
    </source>
</evidence>
<feature type="chain" id="PRO_5045149055" evidence="1">
    <location>
        <begin position="29"/>
        <end position="567"/>
    </location>
</feature>
<evidence type="ECO:0000256" key="1">
    <source>
        <dbReference type="SAM" id="SignalP"/>
    </source>
</evidence>
<organism evidence="2 3">
    <name type="scientific">Maribacter sedimenticola</name>
    <dbReference type="NCBI Taxonomy" id="228956"/>
    <lineage>
        <taxon>Bacteria</taxon>
        <taxon>Pseudomonadati</taxon>
        <taxon>Bacteroidota</taxon>
        <taxon>Flavobacteriia</taxon>
        <taxon>Flavobacteriales</taxon>
        <taxon>Flavobacteriaceae</taxon>
        <taxon>Maribacter</taxon>
    </lineage>
</organism>
<protein>
    <submittedName>
        <fullName evidence="2">Uncharacterized protein</fullName>
    </submittedName>
</protein>
<comment type="caution">
    <text evidence="2">The sequence shown here is derived from an EMBL/GenBank/DDBJ whole genome shotgun (WGS) entry which is preliminary data.</text>
</comment>